<evidence type="ECO:0000256" key="1">
    <source>
        <dbReference type="PROSITE-ProRule" id="PRU00042"/>
    </source>
</evidence>
<dbReference type="PROSITE" id="PS50157">
    <property type="entry name" value="ZINC_FINGER_C2H2_2"/>
    <property type="match status" value="2"/>
</dbReference>
<dbReference type="GO" id="GO:0008270">
    <property type="term" value="F:zinc ion binding"/>
    <property type="evidence" value="ECO:0007669"/>
    <property type="project" value="UniProtKB-KW"/>
</dbReference>
<dbReference type="PROSITE" id="PS00028">
    <property type="entry name" value="ZINC_FINGER_C2H2_1"/>
    <property type="match status" value="2"/>
</dbReference>
<keyword evidence="4" id="KW-1185">Reference proteome</keyword>
<feature type="domain" description="C2H2-type" evidence="2">
    <location>
        <begin position="94"/>
        <end position="121"/>
    </location>
</feature>
<reference evidence="3 4" key="1">
    <citation type="journal article" date="2022" name="Nat. Ecol. Evol.">
        <title>A masculinizing supergene underlies an exaggerated male reproductive morph in a spider.</title>
        <authorList>
            <person name="Hendrickx F."/>
            <person name="De Corte Z."/>
            <person name="Sonet G."/>
            <person name="Van Belleghem S.M."/>
            <person name="Kostlbacher S."/>
            <person name="Vangestel C."/>
        </authorList>
    </citation>
    <scope>NUCLEOTIDE SEQUENCE [LARGE SCALE GENOMIC DNA]</scope>
    <source>
        <strain evidence="3">W744_W776</strain>
    </source>
</reference>
<evidence type="ECO:0000313" key="4">
    <source>
        <dbReference type="Proteomes" id="UP000827092"/>
    </source>
</evidence>
<dbReference type="Proteomes" id="UP000827092">
    <property type="component" value="Unassembled WGS sequence"/>
</dbReference>
<evidence type="ECO:0000259" key="2">
    <source>
        <dbReference type="PROSITE" id="PS50157"/>
    </source>
</evidence>
<dbReference type="SUPFAM" id="SSF57667">
    <property type="entry name" value="beta-beta-alpha zinc fingers"/>
    <property type="match status" value="1"/>
</dbReference>
<dbReference type="EMBL" id="JAFNEN010000849">
    <property type="protein sequence ID" value="KAG8176732.1"/>
    <property type="molecule type" value="Genomic_DNA"/>
</dbReference>
<accession>A0AAV6TZ05</accession>
<comment type="caution">
    <text evidence="3">The sequence shown here is derived from an EMBL/GenBank/DDBJ whole genome shotgun (WGS) entry which is preliminary data.</text>
</comment>
<protein>
    <recommendedName>
        <fullName evidence="2">C2H2-type domain-containing protein</fullName>
    </recommendedName>
</protein>
<dbReference type="InterPro" id="IPR013087">
    <property type="entry name" value="Znf_C2H2_type"/>
</dbReference>
<sequence>MPQVPSGSGQVSFSENPIVHPNVLPASNNGSTVLVQTHHIEMMKNSSSDESISSSSDTRYTCVKCQKAFKKRRHCYRHIRRHRNYQPLVPTQPYICKFCGDVYKHERHLREHESTHVKYDDDEGFPINDWLEKFMKNSSNISESIYHGNLRDVGVGTTLLTFPASDVSDFSD</sequence>
<dbReference type="SMART" id="SM00355">
    <property type="entry name" value="ZnF_C2H2"/>
    <property type="match status" value="2"/>
</dbReference>
<name>A0AAV6TZ05_9ARAC</name>
<keyword evidence="1" id="KW-0479">Metal-binding</keyword>
<keyword evidence="1" id="KW-0863">Zinc-finger</keyword>
<dbReference type="InterPro" id="IPR036236">
    <property type="entry name" value="Znf_C2H2_sf"/>
</dbReference>
<feature type="domain" description="C2H2-type" evidence="2">
    <location>
        <begin position="60"/>
        <end position="87"/>
    </location>
</feature>
<evidence type="ECO:0000313" key="3">
    <source>
        <dbReference type="EMBL" id="KAG8176732.1"/>
    </source>
</evidence>
<keyword evidence="1" id="KW-0862">Zinc</keyword>
<proteinExistence type="predicted"/>
<organism evidence="3 4">
    <name type="scientific">Oedothorax gibbosus</name>
    <dbReference type="NCBI Taxonomy" id="931172"/>
    <lineage>
        <taxon>Eukaryota</taxon>
        <taxon>Metazoa</taxon>
        <taxon>Ecdysozoa</taxon>
        <taxon>Arthropoda</taxon>
        <taxon>Chelicerata</taxon>
        <taxon>Arachnida</taxon>
        <taxon>Araneae</taxon>
        <taxon>Araneomorphae</taxon>
        <taxon>Entelegynae</taxon>
        <taxon>Araneoidea</taxon>
        <taxon>Linyphiidae</taxon>
        <taxon>Erigoninae</taxon>
        <taxon>Oedothorax</taxon>
    </lineage>
</organism>
<dbReference type="AlphaFoldDB" id="A0AAV6TZ05"/>
<dbReference type="Gene3D" id="3.30.160.60">
    <property type="entry name" value="Classic Zinc Finger"/>
    <property type="match status" value="1"/>
</dbReference>
<gene>
    <name evidence="3" type="ORF">JTE90_003363</name>
</gene>